<evidence type="ECO:0000256" key="8">
    <source>
        <dbReference type="ARBA" id="ARBA00023278"/>
    </source>
</evidence>
<keyword evidence="4" id="KW-0349">Heme</keyword>
<evidence type="ECO:0000256" key="2">
    <source>
        <dbReference type="ARBA" id="ARBA00011193"/>
    </source>
</evidence>
<dbReference type="GO" id="GO:0019825">
    <property type="term" value="F:oxygen binding"/>
    <property type="evidence" value="ECO:0007669"/>
    <property type="project" value="InterPro"/>
</dbReference>
<dbReference type="Proteomes" id="UP001152755">
    <property type="component" value="Unassembled WGS sequence"/>
</dbReference>
<comment type="cofactor">
    <cofactor evidence="1">
        <name>heme</name>
        <dbReference type="ChEBI" id="CHEBI:30413"/>
    </cofactor>
</comment>
<reference evidence="13" key="1">
    <citation type="submission" date="2022-08" db="EMBL/GenBank/DDBJ databases">
        <title>Genome analysis of Corynebacteriales strain.</title>
        <authorList>
            <person name="Lee S.D."/>
        </authorList>
    </citation>
    <scope>NUCLEOTIDE SEQUENCE</scope>
    <source>
        <strain evidence="13">D3-21</strain>
    </source>
</reference>
<dbReference type="GO" id="GO:0005344">
    <property type="term" value="F:oxygen carrier activity"/>
    <property type="evidence" value="ECO:0007669"/>
    <property type="project" value="UniProtKB-KW"/>
</dbReference>
<keyword evidence="14" id="KW-1185">Reference proteome</keyword>
<keyword evidence="3" id="KW-0813">Transport</keyword>
<dbReference type="SUPFAM" id="SSF46458">
    <property type="entry name" value="Globin-like"/>
    <property type="match status" value="1"/>
</dbReference>
<dbReference type="InterPro" id="IPR044203">
    <property type="entry name" value="GlbO/GLB3-like"/>
</dbReference>
<evidence type="ECO:0000256" key="6">
    <source>
        <dbReference type="ARBA" id="ARBA00022723"/>
    </source>
</evidence>
<dbReference type="InterPro" id="IPR009050">
    <property type="entry name" value="Globin-like_sf"/>
</dbReference>
<keyword evidence="7" id="KW-0408">Iron</keyword>
<dbReference type="Pfam" id="PF01152">
    <property type="entry name" value="Bac_globin"/>
    <property type="match status" value="1"/>
</dbReference>
<dbReference type="PROSITE" id="PS01213">
    <property type="entry name" value="GLOBIN_FAM_2"/>
    <property type="match status" value="1"/>
</dbReference>
<dbReference type="InterPro" id="IPR019795">
    <property type="entry name" value="Globin_bac-like_CS"/>
</dbReference>
<evidence type="ECO:0000256" key="9">
    <source>
        <dbReference type="ARBA" id="ARBA00034496"/>
    </source>
</evidence>
<comment type="caution">
    <text evidence="13">The sequence shown here is derived from an EMBL/GenBank/DDBJ whole genome shotgun (WGS) entry which is preliminary data.</text>
</comment>
<dbReference type="EMBL" id="JANRHA010000001">
    <property type="protein sequence ID" value="MDG3013200.1"/>
    <property type="molecule type" value="Genomic_DNA"/>
</dbReference>
<evidence type="ECO:0000256" key="12">
    <source>
        <dbReference type="ARBA" id="ARBA00080045"/>
    </source>
</evidence>
<evidence type="ECO:0000256" key="11">
    <source>
        <dbReference type="ARBA" id="ARBA00077601"/>
    </source>
</evidence>
<dbReference type="Gene3D" id="1.10.490.10">
    <property type="entry name" value="Globins"/>
    <property type="match status" value="1"/>
</dbReference>
<dbReference type="InterPro" id="IPR012292">
    <property type="entry name" value="Globin/Proto"/>
</dbReference>
<sequence>MNQPQQSFYDAVGGAETFRALVARFYEEVAADEIVRPLYPEEDLGPAERRMRMFLEQYWGGPRTYTEERGHPRLRMRHASFKIGPVERDAWLRCMHTAIDSIDTATLDDGHRRALVEYIDTAADFLVNSAD</sequence>
<dbReference type="PANTHER" id="PTHR47366">
    <property type="entry name" value="TWO-ON-TWO HEMOGLOBIN-3"/>
    <property type="match status" value="1"/>
</dbReference>
<gene>
    <name evidence="13" type="ORF">NVS88_01355</name>
</gene>
<protein>
    <recommendedName>
        <fullName evidence="10">Group 2 truncated hemoglobin GlbO</fullName>
    </recommendedName>
    <alternativeName>
        <fullName evidence="12">Hemoglobin-like protein HbO</fullName>
    </alternativeName>
    <alternativeName>
        <fullName evidence="11">Truncated hemoglobin</fullName>
    </alternativeName>
</protein>
<evidence type="ECO:0000256" key="10">
    <source>
        <dbReference type="ARBA" id="ARBA00072901"/>
    </source>
</evidence>
<dbReference type="GO" id="GO:0046872">
    <property type="term" value="F:metal ion binding"/>
    <property type="evidence" value="ECO:0007669"/>
    <property type="project" value="UniProtKB-KW"/>
</dbReference>
<dbReference type="PANTHER" id="PTHR47366:SF1">
    <property type="entry name" value="TWO-ON-TWO HEMOGLOBIN-3"/>
    <property type="match status" value="1"/>
</dbReference>
<keyword evidence="5" id="KW-0561">Oxygen transport</keyword>
<proteinExistence type="inferred from homology"/>
<evidence type="ECO:0000313" key="13">
    <source>
        <dbReference type="EMBL" id="MDG3013200.1"/>
    </source>
</evidence>
<dbReference type="InterPro" id="IPR001486">
    <property type="entry name" value="Hemoglobin_trunc"/>
</dbReference>
<evidence type="ECO:0000256" key="1">
    <source>
        <dbReference type="ARBA" id="ARBA00001971"/>
    </source>
</evidence>
<organism evidence="13 14">
    <name type="scientific">Speluncibacter jeojiensis</name>
    <dbReference type="NCBI Taxonomy" id="2710754"/>
    <lineage>
        <taxon>Bacteria</taxon>
        <taxon>Bacillati</taxon>
        <taxon>Actinomycetota</taxon>
        <taxon>Actinomycetes</taxon>
        <taxon>Mycobacteriales</taxon>
        <taxon>Speluncibacteraceae</taxon>
        <taxon>Speluncibacter</taxon>
    </lineage>
</organism>
<evidence type="ECO:0000256" key="5">
    <source>
        <dbReference type="ARBA" id="ARBA00022621"/>
    </source>
</evidence>
<dbReference type="CDD" id="cd14771">
    <property type="entry name" value="TrHb2_Mt-trHbO-like_O"/>
    <property type="match status" value="1"/>
</dbReference>
<accession>A0A9X4LVU5</accession>
<keyword evidence="8" id="KW-0379">Hydroxylation</keyword>
<name>A0A9X4LVU5_9ACTN</name>
<evidence type="ECO:0000256" key="7">
    <source>
        <dbReference type="ARBA" id="ARBA00023004"/>
    </source>
</evidence>
<comment type="subunit">
    <text evidence="2">Homododecamer.</text>
</comment>
<comment type="similarity">
    <text evidence="9">Belongs to the truncated hemoglobin family. Group II subfamily.</text>
</comment>
<dbReference type="RefSeq" id="WP_332518977.1">
    <property type="nucleotide sequence ID" value="NZ_JANRHA010000001.1"/>
</dbReference>
<keyword evidence="6" id="KW-0479">Metal-binding</keyword>
<dbReference type="FunFam" id="1.10.490.10:FF:000004">
    <property type="entry name" value="Group 2 hemoglobin yjbI"/>
    <property type="match status" value="1"/>
</dbReference>
<dbReference type="AlphaFoldDB" id="A0A9X4LVU5"/>
<evidence type="ECO:0000256" key="4">
    <source>
        <dbReference type="ARBA" id="ARBA00022617"/>
    </source>
</evidence>
<evidence type="ECO:0000313" key="14">
    <source>
        <dbReference type="Proteomes" id="UP001152755"/>
    </source>
</evidence>
<evidence type="ECO:0000256" key="3">
    <source>
        <dbReference type="ARBA" id="ARBA00022448"/>
    </source>
</evidence>
<dbReference type="GO" id="GO:0020037">
    <property type="term" value="F:heme binding"/>
    <property type="evidence" value="ECO:0007669"/>
    <property type="project" value="InterPro"/>
</dbReference>